<gene>
    <name evidence="10" type="ORF">G2W53_028633</name>
</gene>
<evidence type="ECO:0000256" key="1">
    <source>
        <dbReference type="ARBA" id="ARBA00004141"/>
    </source>
</evidence>
<feature type="domain" description="Retrotransposon Copia-like N-terminal" evidence="9">
    <location>
        <begin position="417"/>
        <end position="463"/>
    </location>
</feature>
<feature type="region of interest" description="Disordered" evidence="6">
    <location>
        <begin position="398"/>
        <end position="420"/>
    </location>
</feature>
<evidence type="ECO:0000256" key="6">
    <source>
        <dbReference type="SAM" id="MobiDB-lite"/>
    </source>
</evidence>
<reference evidence="10" key="1">
    <citation type="submission" date="2020-09" db="EMBL/GenBank/DDBJ databases">
        <title>Genome-Enabled Discovery of Anthraquinone Biosynthesis in Senna tora.</title>
        <authorList>
            <person name="Kang S.-H."/>
            <person name="Pandey R.P."/>
            <person name="Lee C.-M."/>
            <person name="Sim J.-S."/>
            <person name="Jeong J.-T."/>
            <person name="Choi B.-S."/>
            <person name="Jung M."/>
            <person name="Ginzburg D."/>
            <person name="Zhao K."/>
            <person name="Won S.Y."/>
            <person name="Oh T.-J."/>
            <person name="Yu Y."/>
            <person name="Kim N.-H."/>
            <person name="Lee O.R."/>
            <person name="Lee T.-H."/>
            <person name="Bashyal P."/>
            <person name="Kim T.-S."/>
            <person name="Lee W.-H."/>
            <person name="Kawkins C."/>
            <person name="Kim C.-K."/>
            <person name="Kim J.S."/>
            <person name="Ahn B.O."/>
            <person name="Rhee S.Y."/>
            <person name="Sohng J.K."/>
        </authorList>
    </citation>
    <scope>NUCLEOTIDE SEQUENCE</scope>
    <source>
        <tissue evidence="10">Leaf</tissue>
    </source>
</reference>
<evidence type="ECO:0000256" key="4">
    <source>
        <dbReference type="ARBA" id="ARBA00022989"/>
    </source>
</evidence>
<dbReference type="InterPro" id="IPR029472">
    <property type="entry name" value="Copia-like_N"/>
</dbReference>
<dbReference type="SUPFAM" id="SSF53098">
    <property type="entry name" value="Ribonuclease H-like"/>
    <property type="match status" value="1"/>
</dbReference>
<dbReference type="InterPro" id="IPR027469">
    <property type="entry name" value="Cation_efflux_TMD_sf"/>
</dbReference>
<dbReference type="EMBL" id="JAAIUW010000009">
    <property type="protein sequence ID" value="KAF7814664.1"/>
    <property type="molecule type" value="Genomic_DNA"/>
</dbReference>
<evidence type="ECO:0000313" key="11">
    <source>
        <dbReference type="Proteomes" id="UP000634136"/>
    </source>
</evidence>
<dbReference type="Gene3D" id="3.30.420.10">
    <property type="entry name" value="Ribonuclease H-like superfamily/Ribonuclease H"/>
    <property type="match status" value="1"/>
</dbReference>
<protein>
    <submittedName>
        <fullName evidence="10">Metal tolerance protein C4 isoform X2</fullName>
    </submittedName>
</protein>
<accession>A0A834TCN5</accession>
<evidence type="ECO:0000256" key="3">
    <source>
        <dbReference type="ARBA" id="ARBA00022692"/>
    </source>
</evidence>
<organism evidence="10 11">
    <name type="scientific">Senna tora</name>
    <dbReference type="NCBI Taxonomy" id="362788"/>
    <lineage>
        <taxon>Eukaryota</taxon>
        <taxon>Viridiplantae</taxon>
        <taxon>Streptophyta</taxon>
        <taxon>Embryophyta</taxon>
        <taxon>Tracheophyta</taxon>
        <taxon>Spermatophyta</taxon>
        <taxon>Magnoliopsida</taxon>
        <taxon>eudicotyledons</taxon>
        <taxon>Gunneridae</taxon>
        <taxon>Pentapetalae</taxon>
        <taxon>rosids</taxon>
        <taxon>fabids</taxon>
        <taxon>Fabales</taxon>
        <taxon>Fabaceae</taxon>
        <taxon>Caesalpinioideae</taxon>
        <taxon>Cassia clade</taxon>
        <taxon>Senna</taxon>
    </lineage>
</organism>
<dbReference type="GO" id="GO:0003676">
    <property type="term" value="F:nucleic acid binding"/>
    <property type="evidence" value="ECO:0007669"/>
    <property type="project" value="InterPro"/>
</dbReference>
<evidence type="ECO:0000259" key="9">
    <source>
        <dbReference type="Pfam" id="PF14244"/>
    </source>
</evidence>
<dbReference type="Proteomes" id="UP000634136">
    <property type="component" value="Unassembled WGS sequence"/>
</dbReference>
<evidence type="ECO:0000259" key="8">
    <source>
        <dbReference type="Pfam" id="PF01545"/>
    </source>
</evidence>
<evidence type="ECO:0000256" key="2">
    <source>
        <dbReference type="ARBA" id="ARBA00022448"/>
    </source>
</evidence>
<evidence type="ECO:0000256" key="7">
    <source>
        <dbReference type="SAM" id="Phobius"/>
    </source>
</evidence>
<feature type="transmembrane region" description="Helical" evidence="7">
    <location>
        <begin position="6"/>
        <end position="24"/>
    </location>
</feature>
<dbReference type="InterPro" id="IPR040177">
    <property type="entry name" value="SLC30A9"/>
</dbReference>
<dbReference type="AlphaFoldDB" id="A0A834TCN5"/>
<dbReference type="Gene3D" id="1.20.1510.10">
    <property type="entry name" value="Cation efflux protein transmembrane domain"/>
    <property type="match status" value="2"/>
</dbReference>
<dbReference type="GO" id="GO:0016020">
    <property type="term" value="C:membrane"/>
    <property type="evidence" value="ECO:0007669"/>
    <property type="project" value="UniProtKB-SubCell"/>
</dbReference>
<keyword evidence="11" id="KW-1185">Reference proteome</keyword>
<dbReference type="InterPro" id="IPR058533">
    <property type="entry name" value="Cation_efflux_TM"/>
</dbReference>
<dbReference type="OrthoDB" id="435980at2759"/>
<proteinExistence type="predicted"/>
<dbReference type="GO" id="GO:0005783">
    <property type="term" value="C:endoplasmic reticulum"/>
    <property type="evidence" value="ECO:0007669"/>
    <property type="project" value="TreeGrafter"/>
</dbReference>
<keyword evidence="3 7" id="KW-0812">Transmembrane</keyword>
<dbReference type="GO" id="GO:0008324">
    <property type="term" value="F:monoatomic cation transmembrane transporter activity"/>
    <property type="evidence" value="ECO:0007669"/>
    <property type="project" value="InterPro"/>
</dbReference>
<dbReference type="InterPro" id="IPR036397">
    <property type="entry name" value="RNaseH_sf"/>
</dbReference>
<evidence type="ECO:0000256" key="5">
    <source>
        <dbReference type="ARBA" id="ARBA00023136"/>
    </source>
</evidence>
<sequence>MAITIATSVIISCILLIAVGVWLASSSHVMFAEVVHSISDFANQQLLAYGLSSSKRAPEAIHPHRLPSRLLLSLLSAYFRPTPAMSMSSTTGDSTRVTVPANVPSVPAPDQAILEYSPFPELPVLCPQIIDPALQPQQPSDPPQISPDPDLNLQTNQTLDSARPLQVYSRRKAPPPTSEPVQSWPSESQDVEALLAYGLSISRRAPDAIHPYGYSKERFVWSLISAVRIFCLGSCATVLHGFQNLWTTQPPDNMKFAALVIGGSFAIEGSSLFVAIKAIKEVAAIFLIQRNRHALLSRAMDDHDMEKVLHFLKNDPVVDALYDCKSKVIGPGFFRFKAEIDFNGEMVVRNYIQRTGREEWARQSGRSRDRIYCSINNDSLHSLSDQDSRAFLLEDMGDKQDSGKTTSSANEGAHPLHSSDHPGVSLVNNPLVGSNYLSWSTTIRTSLEAKDKISFIDGSLLPPEDSAEFKKWKTVDSMIKSWIVNSTSKELAENFIYCQTSKALWDVLEERFGVSNSPQLYEIQRRTSTIEQGGDSIMTYYTKINKCWDEMGRLLPIPECTCGKCTCGLHKRITEIDASIKLLQFLMGINPVYDVIRSQILNLDPLPSVNKAYSMVMRVEKQRQINMGILNGNENVVALMTNAYQGKNERDKGGFNKKKEQSKRDKYCEHCRTTGHTKDTCFKIHGYPDWFKELREKRAASGKKQAVNACGDLTTETTNDAESSTKKDLANMVSYLLKEVQRMGKTKAPATNDEQSNFADLHDFAGTVQPLNCKIVNNRNWIIDTGATTHMCSNLELMKDTRILPHPRIVHLPDKTIKEDQRSKKSLAKGAAYGKLYYLTAASFSRNFRNKFEGCTSTTNFTCNVANATDAKTINSIKTWHSRLPFPNSDSRAKNKLELLHMDLWGPYRYPTLNSAHYFLTIVDDNTRATWVFLLRQKSQFPYHTLHEEQSIPLPNIPISINEDDDKDLYPIEPAEDPLDNTRETTRTRRAPSWLADYVCACKTTEKLNPSQLPYAPTATYSAFFAEVNKTSEPYTYTQAAKSKEWFDEVAAQKDQTGQLKFLSDYGTEIVTALGSEVDRLEKEIQVLVPGIRHVDIEAHNPTDG</sequence>
<dbReference type="Pfam" id="PF01545">
    <property type="entry name" value="Cation_efflux"/>
    <property type="match status" value="1"/>
</dbReference>
<dbReference type="PANTHER" id="PTHR13414:SF9">
    <property type="entry name" value="PROTON-COUPLED ZINC ANTIPORTER SLC30A9, MITOCHONDRIAL"/>
    <property type="match status" value="1"/>
</dbReference>
<comment type="subcellular location">
    <subcellularLocation>
        <location evidence="1">Membrane</location>
        <topology evidence="1">Multi-pass membrane protein</topology>
    </subcellularLocation>
</comment>
<feature type="region of interest" description="Disordered" evidence="6">
    <location>
        <begin position="132"/>
        <end position="185"/>
    </location>
</feature>
<dbReference type="GO" id="GO:0006829">
    <property type="term" value="P:zinc ion transport"/>
    <property type="evidence" value="ECO:0007669"/>
    <property type="project" value="InterPro"/>
</dbReference>
<keyword evidence="5 7" id="KW-0472">Membrane</keyword>
<evidence type="ECO:0000313" key="10">
    <source>
        <dbReference type="EMBL" id="KAF7814664.1"/>
    </source>
</evidence>
<comment type="caution">
    <text evidence="10">The sequence shown here is derived from an EMBL/GenBank/DDBJ whole genome shotgun (WGS) entry which is preliminary data.</text>
</comment>
<keyword evidence="2" id="KW-0813">Transport</keyword>
<dbReference type="SUPFAM" id="SSF161111">
    <property type="entry name" value="Cation efflux protein transmembrane domain-like"/>
    <property type="match status" value="2"/>
</dbReference>
<dbReference type="GO" id="GO:0006882">
    <property type="term" value="P:intracellular zinc ion homeostasis"/>
    <property type="evidence" value="ECO:0007669"/>
    <property type="project" value="TreeGrafter"/>
</dbReference>
<feature type="domain" description="Cation efflux protein transmembrane" evidence="8">
    <location>
        <begin position="192"/>
        <end position="295"/>
    </location>
</feature>
<dbReference type="PANTHER" id="PTHR13414">
    <property type="entry name" value="HUEL-CATION TRANSPORTER"/>
    <property type="match status" value="1"/>
</dbReference>
<keyword evidence="4 7" id="KW-1133">Transmembrane helix</keyword>
<dbReference type="InterPro" id="IPR012337">
    <property type="entry name" value="RNaseH-like_sf"/>
</dbReference>
<dbReference type="Pfam" id="PF14244">
    <property type="entry name" value="Retrotran_gag_3"/>
    <property type="match status" value="1"/>
</dbReference>
<name>A0A834TCN5_9FABA</name>